<comment type="caution">
    <text evidence="1">The sequence shown here is derived from an EMBL/GenBank/DDBJ whole genome shotgun (WGS) entry which is preliminary data.</text>
</comment>
<evidence type="ECO:0000313" key="1">
    <source>
        <dbReference type="EMBL" id="KAG8656970.1"/>
    </source>
</evidence>
<sequence>MSHYLLKMKQEPPRTPTMITYSSPSLIVIFLPDYTGSTLNTILSPSLCVKGSAYIPLNGSLFFSHPILLADQCPHCLHQKMPLIPLHTQSIHFHGPLITSNKLYPFLFIAFICNTYSNFLFLIIIFSYNIMFYISIHSYFLSLMYRFTSMFYISTSSHFFFLIIKYCSSATPFIQTTTIL</sequence>
<keyword evidence="2" id="KW-1185">Reference proteome</keyword>
<accession>A0ACB7HXD7</accession>
<organism evidence="1 2">
    <name type="scientific">Manihot esculenta</name>
    <name type="common">Cassava</name>
    <name type="synonym">Jatropha manihot</name>
    <dbReference type="NCBI Taxonomy" id="3983"/>
    <lineage>
        <taxon>Eukaryota</taxon>
        <taxon>Viridiplantae</taxon>
        <taxon>Streptophyta</taxon>
        <taxon>Embryophyta</taxon>
        <taxon>Tracheophyta</taxon>
        <taxon>Spermatophyta</taxon>
        <taxon>Magnoliopsida</taxon>
        <taxon>eudicotyledons</taxon>
        <taxon>Gunneridae</taxon>
        <taxon>Pentapetalae</taxon>
        <taxon>rosids</taxon>
        <taxon>fabids</taxon>
        <taxon>Malpighiales</taxon>
        <taxon>Euphorbiaceae</taxon>
        <taxon>Crotonoideae</taxon>
        <taxon>Manihoteae</taxon>
        <taxon>Manihot</taxon>
    </lineage>
</organism>
<gene>
    <name evidence="1" type="ORF">MANES_03G027750v8</name>
</gene>
<name>A0ACB7HXD7_MANES</name>
<protein>
    <submittedName>
        <fullName evidence="1">Uncharacterized protein</fullName>
    </submittedName>
</protein>
<reference evidence="2" key="1">
    <citation type="journal article" date="2016" name="Nat. Biotechnol.">
        <title>Sequencing wild and cultivated cassava and related species reveals extensive interspecific hybridization and genetic diversity.</title>
        <authorList>
            <person name="Bredeson J.V."/>
            <person name="Lyons J.B."/>
            <person name="Prochnik S.E."/>
            <person name="Wu G.A."/>
            <person name="Ha C.M."/>
            <person name="Edsinger-Gonzales E."/>
            <person name="Grimwood J."/>
            <person name="Schmutz J."/>
            <person name="Rabbi I.Y."/>
            <person name="Egesi C."/>
            <person name="Nauluvula P."/>
            <person name="Lebot V."/>
            <person name="Ndunguru J."/>
            <person name="Mkamilo G."/>
            <person name="Bart R.S."/>
            <person name="Setter T.L."/>
            <person name="Gleadow R.M."/>
            <person name="Kulakow P."/>
            <person name="Ferguson M.E."/>
            <person name="Rounsley S."/>
            <person name="Rokhsar D.S."/>
        </authorList>
    </citation>
    <scope>NUCLEOTIDE SEQUENCE [LARGE SCALE GENOMIC DNA]</scope>
    <source>
        <strain evidence="2">cv. AM560-2</strain>
    </source>
</reference>
<dbReference type="EMBL" id="CM004389">
    <property type="protein sequence ID" value="KAG8656970.1"/>
    <property type="molecule type" value="Genomic_DNA"/>
</dbReference>
<proteinExistence type="predicted"/>
<evidence type="ECO:0000313" key="2">
    <source>
        <dbReference type="Proteomes" id="UP000091857"/>
    </source>
</evidence>
<dbReference type="Proteomes" id="UP000091857">
    <property type="component" value="Chromosome 3"/>
</dbReference>